<accession>A0ABP8F8K7</accession>
<dbReference type="InterPro" id="IPR036942">
    <property type="entry name" value="Beta-barrel_TonB_sf"/>
</dbReference>
<proteinExistence type="predicted"/>
<dbReference type="EMBL" id="BAABGX010000001">
    <property type="protein sequence ID" value="GAA4297700.1"/>
    <property type="molecule type" value="Genomic_DNA"/>
</dbReference>
<keyword evidence="3" id="KW-0998">Cell outer membrane</keyword>
<name>A0ABP8F8K7_9BACT</name>
<evidence type="ECO:0000256" key="1">
    <source>
        <dbReference type="ARBA" id="ARBA00004442"/>
    </source>
</evidence>
<keyword evidence="2" id="KW-0472">Membrane</keyword>
<evidence type="ECO:0000256" key="3">
    <source>
        <dbReference type="ARBA" id="ARBA00023237"/>
    </source>
</evidence>
<evidence type="ECO:0000313" key="6">
    <source>
        <dbReference type="Proteomes" id="UP001501844"/>
    </source>
</evidence>
<comment type="caution">
    <text evidence="5">The sequence shown here is derived from an EMBL/GenBank/DDBJ whole genome shotgun (WGS) entry which is preliminary data.</text>
</comment>
<comment type="subcellular location">
    <subcellularLocation>
        <location evidence="1">Cell outer membrane</location>
    </subcellularLocation>
</comment>
<protein>
    <recommendedName>
        <fullName evidence="7">TonB dependent receptor</fullName>
    </recommendedName>
</protein>
<evidence type="ECO:0000256" key="2">
    <source>
        <dbReference type="ARBA" id="ARBA00023136"/>
    </source>
</evidence>
<feature type="signal peptide" evidence="4">
    <location>
        <begin position="1"/>
        <end position="25"/>
    </location>
</feature>
<dbReference type="Proteomes" id="UP001501844">
    <property type="component" value="Unassembled WGS sequence"/>
</dbReference>
<evidence type="ECO:0000256" key="4">
    <source>
        <dbReference type="SAM" id="SignalP"/>
    </source>
</evidence>
<gene>
    <name evidence="5" type="ORF">GCM10023183_05540</name>
</gene>
<keyword evidence="6" id="KW-1185">Reference proteome</keyword>
<reference evidence="6" key="1">
    <citation type="journal article" date="2019" name="Int. J. Syst. Evol. Microbiol.">
        <title>The Global Catalogue of Microorganisms (GCM) 10K type strain sequencing project: providing services to taxonomists for standard genome sequencing and annotation.</title>
        <authorList>
            <consortium name="The Broad Institute Genomics Platform"/>
            <consortium name="The Broad Institute Genome Sequencing Center for Infectious Disease"/>
            <person name="Wu L."/>
            <person name="Ma J."/>
        </authorList>
    </citation>
    <scope>NUCLEOTIDE SEQUENCE [LARGE SCALE GENOMIC DNA]</scope>
    <source>
        <strain evidence="6">JCM 17917</strain>
    </source>
</reference>
<dbReference type="SUPFAM" id="SSF56935">
    <property type="entry name" value="Porins"/>
    <property type="match status" value="1"/>
</dbReference>
<dbReference type="Gene3D" id="2.40.170.20">
    <property type="entry name" value="TonB-dependent receptor, beta-barrel domain"/>
    <property type="match status" value="1"/>
</dbReference>
<keyword evidence="4" id="KW-0732">Signal</keyword>
<evidence type="ECO:0000313" key="5">
    <source>
        <dbReference type="EMBL" id="GAA4297700.1"/>
    </source>
</evidence>
<sequence>MRYTTALAGISALFLFGLAPATSQAQTGWGEGGKLENAEIVVEKNRTLELPEANRNFEKFRIAPPKLQDRQVTYRFNEYRLPEHFINLPMRVLTIRQEDLTKLYGNYVKGGIGNIGTVYLRGYFHNKRDNNASYGAEVGHVSSGDGPIQNSNVASSFVQAHGEMYSGPVTLGGRVKYDRDQNNFYGFDRFVEVDRDSVKQVYNRFLVEGHLNNLTDLNAPLQFNGKVGLTYTADNFSAKETNVYGIGGLNYELGKDSKIDVKLEAGYTNLKDSISMGRGFFKVRPAYTKQVDKLGFVLGATIAYTGDTINDARQFNIYPAVEVNYQAIENKLVLFAGAGGDLQRTTLYSLSKENPWLNHNVQVADVSKGLELYAGVTGNLGKNVQFTGKLAHQSFRNLYFFNNAAKDSSRFDVVYDDGVTQVFNIYGELSYNQSEKFRVGLKAENNQYTTASLAEAFHRPSTILTAFGSYNLSDKILFNTELYYISSSFGQIARPDGSMALRETDSIMDLNIKADYRFSPRFSAFIMGNNLLSNEYERFVNYRTQGISVIGGVTYSF</sequence>
<evidence type="ECO:0008006" key="7">
    <source>
        <dbReference type="Google" id="ProtNLM"/>
    </source>
</evidence>
<dbReference type="RefSeq" id="WP_345162121.1">
    <property type="nucleotide sequence ID" value="NZ_BAABGX010000001.1"/>
</dbReference>
<feature type="chain" id="PRO_5047280020" description="TonB dependent receptor" evidence="4">
    <location>
        <begin position="26"/>
        <end position="557"/>
    </location>
</feature>
<organism evidence="5 6">
    <name type="scientific">Nibribacter koreensis</name>
    <dbReference type="NCBI Taxonomy" id="1084519"/>
    <lineage>
        <taxon>Bacteria</taxon>
        <taxon>Pseudomonadati</taxon>
        <taxon>Bacteroidota</taxon>
        <taxon>Cytophagia</taxon>
        <taxon>Cytophagales</taxon>
        <taxon>Hymenobacteraceae</taxon>
        <taxon>Nibribacter</taxon>
    </lineage>
</organism>